<organism evidence="2 3">
    <name type="scientific">Stegodyphus mimosarum</name>
    <name type="common">African social velvet spider</name>
    <dbReference type="NCBI Taxonomy" id="407821"/>
    <lineage>
        <taxon>Eukaryota</taxon>
        <taxon>Metazoa</taxon>
        <taxon>Ecdysozoa</taxon>
        <taxon>Arthropoda</taxon>
        <taxon>Chelicerata</taxon>
        <taxon>Arachnida</taxon>
        <taxon>Araneae</taxon>
        <taxon>Araneomorphae</taxon>
        <taxon>Entelegynae</taxon>
        <taxon>Eresoidea</taxon>
        <taxon>Eresidae</taxon>
        <taxon>Stegodyphus</taxon>
    </lineage>
</organism>
<gene>
    <name evidence="2" type="ORF">X975_23883</name>
</gene>
<evidence type="ECO:0000256" key="1">
    <source>
        <dbReference type="SAM" id="MobiDB-lite"/>
    </source>
</evidence>
<keyword evidence="2" id="KW-0808">Transferase</keyword>
<dbReference type="GO" id="GO:0016301">
    <property type="term" value="F:kinase activity"/>
    <property type="evidence" value="ECO:0007669"/>
    <property type="project" value="UniProtKB-KW"/>
</dbReference>
<protein>
    <submittedName>
        <fullName evidence="2">Phosphatidylinositol 4-kinase alpha</fullName>
    </submittedName>
</protein>
<accession>A0A087UHQ7</accession>
<dbReference type="OrthoDB" id="6411965at2759"/>
<reference evidence="2 3" key="1">
    <citation type="submission" date="2013-11" db="EMBL/GenBank/DDBJ databases">
        <title>Genome sequencing of Stegodyphus mimosarum.</title>
        <authorList>
            <person name="Bechsgaard J."/>
        </authorList>
    </citation>
    <scope>NUCLEOTIDE SEQUENCE [LARGE SCALE GENOMIC DNA]</scope>
</reference>
<feature type="non-terminal residue" evidence="2">
    <location>
        <position position="387"/>
    </location>
</feature>
<dbReference type="Proteomes" id="UP000054359">
    <property type="component" value="Unassembled WGS sequence"/>
</dbReference>
<sequence>MAGVSSKEFYFNAVQLLARSLASLKPTPWEKFNQLLNMCPQESPQGIFKFDQRGQDSVFALGIYFLTSGFQFHDVIYPYLMKLLRGLTKAIWVEEARLYETDRIPVSERFAFCLNTLLSDIACLCENLQEEIIAAQVELLGTLANLCRNYKEKESVNSRCSAARVTLCKSVVPVFIGTARAVGRGSKKGSPLFCRLFPPPSSTPPATPESPKLHKVASSSSFKQRTFHNFRPILHRSMSAVSRNASSSALTSHDSGADLSITSGSGISSKRGSLYSQSSLTYDPTSYYFYKFGSSFGRLPALGLMENVEHPFMFSVAHLQAVLAIAKKLLTQDLLEFLDEQSTEVYNTGQLKIFPYKTFSETINLVLVTLLRELLQPQKNLPSPFTK</sequence>
<dbReference type="STRING" id="407821.A0A087UHQ7"/>
<dbReference type="AlphaFoldDB" id="A0A087UHQ7"/>
<name>A0A087UHQ7_STEMI</name>
<dbReference type="OMA" id="IWVEEAR"/>
<feature type="region of interest" description="Disordered" evidence="1">
    <location>
        <begin position="201"/>
        <end position="220"/>
    </location>
</feature>
<evidence type="ECO:0000313" key="2">
    <source>
        <dbReference type="EMBL" id="KFM76896.1"/>
    </source>
</evidence>
<dbReference type="EMBL" id="KK119850">
    <property type="protein sequence ID" value="KFM76896.1"/>
    <property type="molecule type" value="Genomic_DNA"/>
</dbReference>
<keyword evidence="3" id="KW-1185">Reference proteome</keyword>
<keyword evidence="2" id="KW-0418">Kinase</keyword>
<proteinExistence type="predicted"/>
<evidence type="ECO:0000313" key="3">
    <source>
        <dbReference type="Proteomes" id="UP000054359"/>
    </source>
</evidence>